<organism evidence="2">
    <name type="scientific">uncultured bacterium 122006-I05</name>
    <dbReference type="NCBI Taxonomy" id="1343837"/>
    <lineage>
        <taxon>Bacteria</taxon>
        <taxon>environmental samples</taxon>
    </lineage>
</organism>
<dbReference type="Gene3D" id="2.60.40.4070">
    <property type="match status" value="1"/>
</dbReference>
<dbReference type="InterPro" id="IPR025965">
    <property type="entry name" value="FlgD/Vpr_Ig-like"/>
</dbReference>
<feature type="domain" description="FlgD/Vpr Ig-like" evidence="1">
    <location>
        <begin position="214"/>
        <end position="277"/>
    </location>
</feature>
<protein>
    <recommendedName>
        <fullName evidence="1">FlgD/Vpr Ig-like domain-containing protein</fullName>
    </recommendedName>
</protein>
<evidence type="ECO:0000313" key="2">
    <source>
        <dbReference type="EMBL" id="AGO88038.1"/>
    </source>
</evidence>
<dbReference type="NCBIfam" id="TIGR04183">
    <property type="entry name" value="Por_Secre_tail"/>
    <property type="match status" value="1"/>
</dbReference>
<dbReference type="Pfam" id="PF13860">
    <property type="entry name" value="FlgD_ig"/>
    <property type="match status" value="1"/>
</dbReference>
<name>S4WBF7_9BACT</name>
<dbReference type="EMBL" id="KF170422">
    <property type="protein sequence ID" value="AGO88038.1"/>
    <property type="molecule type" value="Genomic_DNA"/>
</dbReference>
<sequence length="290" mass="31675">MKLFLPFVYLISTLSAEIDCPNETARYVDLDSTSVTFGDTVATGQCGCLGFSSAVAGTDTSVLVPIVVFDNEALRGFQFTLRNNSNGTLRFNWARTGGKAADWEVWGIEHADGSTTVLGLDLEGGQTVQSSEGVLVEVMFDVVKRLPSQLSFYLDSNEDVILSDADGENVLCVYPDEQNPVTYEVNWLAVHEHSKLVPAQFALHQNYPNPFNPTTTFSFDLPGDSDIRLAVYDMLGREVALLVRGNLSAGSHSMNWSGLNDKGVPVSAGIYYIKFVAGDFSETKKMTLLK</sequence>
<dbReference type="AlphaFoldDB" id="S4WBF7"/>
<dbReference type="InterPro" id="IPR026444">
    <property type="entry name" value="Secre_tail"/>
</dbReference>
<accession>S4WBF7</accession>
<evidence type="ECO:0000259" key="1">
    <source>
        <dbReference type="Pfam" id="PF13860"/>
    </source>
</evidence>
<proteinExistence type="predicted"/>
<reference evidence="2" key="1">
    <citation type="journal article" date="2014" name="ISME J.">
        <title>Genomic properties of Marine Group A bacteria indicate a role in the marine sulfur cycle.</title>
        <authorList>
            <person name="Wright J.J."/>
            <person name="Mewis K."/>
            <person name="Hanson N.W."/>
            <person name="Konwar K.M."/>
            <person name="Maas K.R."/>
            <person name="Hallam S.J."/>
        </authorList>
    </citation>
    <scope>NUCLEOTIDE SEQUENCE</scope>
</reference>